<organism evidence="6 7">
    <name type="scientific">Prevotella melaninogenica</name>
    <dbReference type="NCBI Taxonomy" id="28132"/>
    <lineage>
        <taxon>Bacteria</taxon>
        <taxon>Pseudomonadati</taxon>
        <taxon>Bacteroidota</taxon>
        <taxon>Bacteroidia</taxon>
        <taxon>Bacteroidales</taxon>
        <taxon>Prevotellaceae</taxon>
        <taxon>Prevotella</taxon>
    </lineage>
</organism>
<gene>
    <name evidence="6" type="ORF">FIU21_03620</name>
</gene>
<evidence type="ECO:0000313" key="6">
    <source>
        <dbReference type="EMBL" id="QKH88067.1"/>
    </source>
</evidence>
<reference evidence="6 7" key="1">
    <citation type="submission" date="2020-05" db="EMBL/GenBank/DDBJ databases">
        <title>FDA dAtabase for Regulatory Grade micrObial Sequences (FDA-ARGOS): Supporting development and validation of Infectious Disease Dx tests.</title>
        <authorList>
            <person name="Moreno J."/>
            <person name="Tallon L."/>
            <person name="Sadzewicz L."/>
            <person name="Zhao X."/>
            <person name="Vavikolanu K."/>
            <person name="Mehta A."/>
            <person name="Aluvathingal J."/>
            <person name="Nadendla S."/>
            <person name="Myers T."/>
            <person name="Yan Y."/>
            <person name="Sichtig H."/>
        </authorList>
    </citation>
    <scope>NUCLEOTIDE SEQUENCE [LARGE SCALE GENOMIC DNA]</scope>
    <source>
        <strain evidence="6 7">FDAARGOS_760</strain>
    </source>
</reference>
<dbReference type="AlphaFoldDB" id="A0A7D4FXS7"/>
<dbReference type="InterPro" id="IPR004603">
    <property type="entry name" value="DNA_mismatch_endonuc_vsr"/>
</dbReference>
<evidence type="ECO:0000256" key="4">
    <source>
        <dbReference type="ARBA" id="ARBA00022801"/>
    </source>
</evidence>
<dbReference type="Pfam" id="PF03852">
    <property type="entry name" value="Vsr"/>
    <property type="match status" value="1"/>
</dbReference>
<evidence type="ECO:0000313" key="7">
    <source>
        <dbReference type="Proteomes" id="UP000500843"/>
    </source>
</evidence>
<evidence type="ECO:0000256" key="3">
    <source>
        <dbReference type="ARBA" id="ARBA00022763"/>
    </source>
</evidence>
<protein>
    <submittedName>
        <fullName evidence="6">Uncharacterized protein</fullName>
    </submittedName>
</protein>
<dbReference type="Proteomes" id="UP000500843">
    <property type="component" value="Chromosome 1"/>
</dbReference>
<sequence>MSDIFSSQKRSDIMSKISGKNTNLEILVRKFLFSLKSATKPLNVLLAFTRPLITEFADDLREFGIRKGLKKLVISSKKSYLYR</sequence>
<name>A0A7D4FXS7_9BACT</name>
<keyword evidence="3" id="KW-0227">DNA damage</keyword>
<dbReference type="GO" id="GO:0006298">
    <property type="term" value="P:mismatch repair"/>
    <property type="evidence" value="ECO:0007669"/>
    <property type="project" value="InterPro"/>
</dbReference>
<evidence type="ECO:0000256" key="2">
    <source>
        <dbReference type="ARBA" id="ARBA00022759"/>
    </source>
</evidence>
<dbReference type="GO" id="GO:0004519">
    <property type="term" value="F:endonuclease activity"/>
    <property type="evidence" value="ECO:0007669"/>
    <property type="project" value="UniProtKB-KW"/>
</dbReference>
<proteinExistence type="predicted"/>
<keyword evidence="4" id="KW-0378">Hydrolase</keyword>
<dbReference type="GO" id="GO:0016787">
    <property type="term" value="F:hydrolase activity"/>
    <property type="evidence" value="ECO:0007669"/>
    <property type="project" value="UniProtKB-KW"/>
</dbReference>
<evidence type="ECO:0000256" key="1">
    <source>
        <dbReference type="ARBA" id="ARBA00022722"/>
    </source>
</evidence>
<accession>A0A7D4FXS7</accession>
<keyword evidence="5" id="KW-0234">DNA repair</keyword>
<dbReference type="EMBL" id="CP054010">
    <property type="protein sequence ID" value="QKH88067.1"/>
    <property type="molecule type" value="Genomic_DNA"/>
</dbReference>
<evidence type="ECO:0000256" key="5">
    <source>
        <dbReference type="ARBA" id="ARBA00023204"/>
    </source>
</evidence>
<keyword evidence="1" id="KW-0540">Nuclease</keyword>
<keyword evidence="2" id="KW-0255">Endonuclease</keyword>